<dbReference type="Gene3D" id="1.10.10.10">
    <property type="entry name" value="Winged helix-like DNA-binding domain superfamily/Winged helix DNA-binding domain"/>
    <property type="match status" value="1"/>
</dbReference>
<dbReference type="SUPFAM" id="SSF46894">
    <property type="entry name" value="C-terminal effector domain of the bipartite response regulators"/>
    <property type="match status" value="1"/>
</dbReference>
<dbReference type="PRINTS" id="PR00038">
    <property type="entry name" value="HTHLUXR"/>
</dbReference>
<dbReference type="STRING" id="1515439.SAMN06265784_113107"/>
<dbReference type="InterPro" id="IPR041617">
    <property type="entry name" value="TPR_MalT"/>
</dbReference>
<accession>A0A1X7M1B6</accession>
<protein>
    <submittedName>
        <fullName evidence="5">Transcriptional regulator, LuxR family</fullName>
    </submittedName>
</protein>
<keyword evidence="3" id="KW-0804">Transcription</keyword>
<gene>
    <name evidence="5" type="ORF">SAMN06265784_113107</name>
</gene>
<evidence type="ECO:0000256" key="3">
    <source>
        <dbReference type="ARBA" id="ARBA00023163"/>
    </source>
</evidence>
<reference evidence="6" key="1">
    <citation type="submission" date="2017-04" db="EMBL/GenBank/DDBJ databases">
        <authorList>
            <person name="Varghese N."/>
            <person name="Submissions S."/>
        </authorList>
    </citation>
    <scope>NUCLEOTIDE SEQUENCE [LARGE SCALE GENOMIC DNA]</scope>
    <source>
        <strain evidence="6">LMG 29540</strain>
    </source>
</reference>
<organism evidence="5 6">
    <name type="scientific">Paraburkholderia susongensis</name>
    <dbReference type="NCBI Taxonomy" id="1515439"/>
    <lineage>
        <taxon>Bacteria</taxon>
        <taxon>Pseudomonadati</taxon>
        <taxon>Pseudomonadota</taxon>
        <taxon>Betaproteobacteria</taxon>
        <taxon>Burkholderiales</taxon>
        <taxon>Burkholderiaceae</taxon>
        <taxon>Paraburkholderia</taxon>
    </lineage>
</organism>
<dbReference type="InterPro" id="IPR027417">
    <property type="entry name" value="P-loop_NTPase"/>
</dbReference>
<dbReference type="OrthoDB" id="134985at2"/>
<dbReference type="PANTHER" id="PTHR44688">
    <property type="entry name" value="DNA-BINDING TRANSCRIPTIONAL ACTIVATOR DEVR_DOSR"/>
    <property type="match status" value="1"/>
</dbReference>
<dbReference type="AlphaFoldDB" id="A0A1X7M1B6"/>
<dbReference type="GO" id="GO:0006355">
    <property type="term" value="P:regulation of DNA-templated transcription"/>
    <property type="evidence" value="ECO:0007669"/>
    <property type="project" value="InterPro"/>
</dbReference>
<proteinExistence type="predicted"/>
<dbReference type="InterPro" id="IPR011990">
    <property type="entry name" value="TPR-like_helical_dom_sf"/>
</dbReference>
<dbReference type="SUPFAM" id="SSF52540">
    <property type="entry name" value="P-loop containing nucleoside triphosphate hydrolases"/>
    <property type="match status" value="1"/>
</dbReference>
<dbReference type="CDD" id="cd06170">
    <property type="entry name" value="LuxR_C_like"/>
    <property type="match status" value="1"/>
</dbReference>
<dbReference type="Gene3D" id="1.25.40.10">
    <property type="entry name" value="Tetratricopeptide repeat domain"/>
    <property type="match status" value="1"/>
</dbReference>
<dbReference type="GO" id="GO:0003677">
    <property type="term" value="F:DNA binding"/>
    <property type="evidence" value="ECO:0007669"/>
    <property type="project" value="UniProtKB-KW"/>
</dbReference>
<dbReference type="EMBL" id="FXAT01000013">
    <property type="protein sequence ID" value="SMG59544.1"/>
    <property type="molecule type" value="Genomic_DNA"/>
</dbReference>
<dbReference type="Pfam" id="PF00196">
    <property type="entry name" value="GerE"/>
    <property type="match status" value="1"/>
</dbReference>
<dbReference type="InterPro" id="IPR059106">
    <property type="entry name" value="WHD_MalT"/>
</dbReference>
<dbReference type="PROSITE" id="PS50043">
    <property type="entry name" value="HTH_LUXR_2"/>
    <property type="match status" value="1"/>
</dbReference>
<evidence type="ECO:0000256" key="1">
    <source>
        <dbReference type="ARBA" id="ARBA00023015"/>
    </source>
</evidence>
<feature type="domain" description="HTH luxR-type" evidence="4">
    <location>
        <begin position="829"/>
        <end position="894"/>
    </location>
</feature>
<evidence type="ECO:0000313" key="5">
    <source>
        <dbReference type="EMBL" id="SMG59544.1"/>
    </source>
</evidence>
<evidence type="ECO:0000256" key="2">
    <source>
        <dbReference type="ARBA" id="ARBA00023125"/>
    </source>
</evidence>
<sequence>MSLSPDDNDRHVSELLLKTIPPRAPAYLLARPRLSSADPALKDRQIIAIQAPAGFGKTCLLAQWRREYLMRGTAVAWLSAEERDDAHRLLFGLVHAIRVGCARPQFGRFVLEGAMAPARELDGLTAWLAEIAQLSLDVVLIVDEIERLPSSGIEALSYLFHNAPPNLQIVAATRRGLDLVMTDLLAYGQGVALGPEALRFRLDETISLIGSRFGTRVDADHCARIHECTDGWPLGLQLGLAAMDRATDPREVIDAMSDRSGALRDHLVGGLISALSEEDGRFLMRVSVVDAVHPELCAVLTNDPLAPERLARLMRDTPCFITAENGAWCRLHLLVRDTLRGRLAHLPAAEQTELHARATTWLAGHGMLEEAARHAHAAGQHQMAYELAEQCLHDAVTQGHLDATLNWLQLLPEQELERRPRLCLAAAWALATGARHAEAQQQVARILANPEADAALRYECALITSAAVFFSDEIDRFLDIFEPWVESPPDGPPWLVQAHMNRLATRAMLRGEPAQARRVLQALPRGDLEKRIGYIVRWGDLSVGQSYFLEGKMRLAEETLRPALASAEADLGRRHPLTCMFAATLAAVAYDADRIDEAAALLANRLDVLEHAGTPDTVIIGYRTAACVAAAQDVAHRALDLLDTLYTIGSERHLPRLCIASLGEQIRMHAGRYRAETCEALVRRMDEIASHRDVAKAPLWSRLVALTQTLAHAYAAIAARRWRQALDTLGEASALAETMKLGRVRIEVMALRALVIEQTEGNGRALLLEAMNLAQTFNLMRTIVDAHPELANWMARLNDEESAGASAAAAAQARRVARMPAPRASEGLRAVPSMVFTPKEREILELLARNLSNKEIALAMAIGEETVKWHLKNLFRKLNAGTRKHVVHRATALGLLDSGG</sequence>
<name>A0A1X7M1B6_9BURK</name>
<dbReference type="SMART" id="SM00421">
    <property type="entry name" value="HTH_LUXR"/>
    <property type="match status" value="1"/>
</dbReference>
<dbReference type="Gene3D" id="3.40.50.300">
    <property type="entry name" value="P-loop containing nucleotide triphosphate hydrolases"/>
    <property type="match status" value="1"/>
</dbReference>
<dbReference type="RefSeq" id="WP_085488881.1">
    <property type="nucleotide sequence ID" value="NZ_FXAT01000013.1"/>
</dbReference>
<dbReference type="PANTHER" id="PTHR44688:SF16">
    <property type="entry name" value="DNA-BINDING TRANSCRIPTIONAL ACTIVATOR DEVR_DOSR"/>
    <property type="match status" value="1"/>
</dbReference>
<evidence type="ECO:0000313" key="6">
    <source>
        <dbReference type="Proteomes" id="UP000193228"/>
    </source>
</evidence>
<dbReference type="Proteomes" id="UP000193228">
    <property type="component" value="Unassembled WGS sequence"/>
</dbReference>
<keyword evidence="1" id="KW-0805">Transcription regulation</keyword>
<keyword evidence="2" id="KW-0238">DNA-binding</keyword>
<dbReference type="Pfam" id="PF17874">
    <property type="entry name" value="TPR_MalT"/>
    <property type="match status" value="1"/>
</dbReference>
<dbReference type="InterPro" id="IPR036388">
    <property type="entry name" value="WH-like_DNA-bd_sf"/>
</dbReference>
<dbReference type="InterPro" id="IPR000792">
    <property type="entry name" value="Tscrpt_reg_LuxR_C"/>
</dbReference>
<dbReference type="Pfam" id="PF25873">
    <property type="entry name" value="WHD_MalT"/>
    <property type="match status" value="1"/>
</dbReference>
<dbReference type="InterPro" id="IPR016032">
    <property type="entry name" value="Sig_transdc_resp-reg_C-effctor"/>
</dbReference>
<keyword evidence="6" id="KW-1185">Reference proteome</keyword>
<evidence type="ECO:0000259" key="4">
    <source>
        <dbReference type="PROSITE" id="PS50043"/>
    </source>
</evidence>